<dbReference type="InterPro" id="IPR006764">
    <property type="entry name" value="SAM_dep_MeTrfase_SAV2177_type"/>
</dbReference>
<dbReference type="SUPFAM" id="SSF53335">
    <property type="entry name" value="S-adenosyl-L-methionine-dependent methyltransferases"/>
    <property type="match status" value="1"/>
</dbReference>
<name>A0AAE4CXW7_9ACTN</name>
<reference evidence="1 2" key="1">
    <citation type="submission" date="2023-07" db="EMBL/GenBank/DDBJ databases">
        <title>Sequencing the genomes of 1000 actinobacteria strains.</title>
        <authorList>
            <person name="Klenk H.-P."/>
        </authorList>
    </citation>
    <scope>NUCLEOTIDE SEQUENCE [LARGE SCALE GENOMIC DNA]</scope>
    <source>
        <strain evidence="1 2">DSM 44711</strain>
    </source>
</reference>
<sequence>MDKPSVARMYDYYLGGRHQPRPTDIDPEAVALGAELLRGNDRAAAIRGDLTAPADILAHPERERLIDPAEPTALLMLSVLQFLPDEAVVPAVRTLRDAFPPGSCLALTHPVAPPPDHDPTAAVAEVYRPAGVRTATARTRAELTALFGDYLPVEPGLTWVTH</sequence>
<protein>
    <submittedName>
        <fullName evidence="1">O-methyltransferase involved in polyketide biosynthesis</fullName>
    </submittedName>
</protein>
<dbReference type="AlphaFoldDB" id="A0AAE4CXW7"/>
<dbReference type="EMBL" id="JAVDYC010000001">
    <property type="protein sequence ID" value="MDR7327897.1"/>
    <property type="molecule type" value="Genomic_DNA"/>
</dbReference>
<accession>A0AAE4CXW7</accession>
<dbReference type="RefSeq" id="WP_310428624.1">
    <property type="nucleotide sequence ID" value="NZ_JAVDYC010000001.1"/>
</dbReference>
<dbReference type="Pfam" id="PF04672">
    <property type="entry name" value="Methyltransf_19"/>
    <property type="match status" value="1"/>
</dbReference>
<organism evidence="1 2">
    <name type="scientific">Catenuloplanes niger</name>
    <dbReference type="NCBI Taxonomy" id="587534"/>
    <lineage>
        <taxon>Bacteria</taxon>
        <taxon>Bacillati</taxon>
        <taxon>Actinomycetota</taxon>
        <taxon>Actinomycetes</taxon>
        <taxon>Micromonosporales</taxon>
        <taxon>Micromonosporaceae</taxon>
        <taxon>Catenuloplanes</taxon>
    </lineage>
</organism>
<dbReference type="Proteomes" id="UP001183629">
    <property type="component" value="Unassembled WGS sequence"/>
</dbReference>
<gene>
    <name evidence="1" type="ORF">J2S44_008147</name>
</gene>
<evidence type="ECO:0000313" key="2">
    <source>
        <dbReference type="Proteomes" id="UP001183629"/>
    </source>
</evidence>
<dbReference type="Gene3D" id="3.40.50.150">
    <property type="entry name" value="Vaccinia Virus protein VP39"/>
    <property type="match status" value="1"/>
</dbReference>
<evidence type="ECO:0000313" key="1">
    <source>
        <dbReference type="EMBL" id="MDR7327897.1"/>
    </source>
</evidence>
<keyword evidence="2" id="KW-1185">Reference proteome</keyword>
<proteinExistence type="predicted"/>
<dbReference type="InterPro" id="IPR029063">
    <property type="entry name" value="SAM-dependent_MTases_sf"/>
</dbReference>
<comment type="caution">
    <text evidence="1">The sequence shown here is derived from an EMBL/GenBank/DDBJ whole genome shotgun (WGS) entry which is preliminary data.</text>
</comment>